<organism evidence="2 3">
    <name type="scientific">Zostera marina</name>
    <name type="common">Eelgrass</name>
    <dbReference type="NCBI Taxonomy" id="29655"/>
    <lineage>
        <taxon>Eukaryota</taxon>
        <taxon>Viridiplantae</taxon>
        <taxon>Streptophyta</taxon>
        <taxon>Embryophyta</taxon>
        <taxon>Tracheophyta</taxon>
        <taxon>Spermatophyta</taxon>
        <taxon>Magnoliopsida</taxon>
        <taxon>Liliopsida</taxon>
        <taxon>Zosteraceae</taxon>
        <taxon>Zostera</taxon>
    </lineage>
</organism>
<dbReference type="OrthoDB" id="407630at2759"/>
<dbReference type="GO" id="GO:0015914">
    <property type="term" value="P:phospholipid transport"/>
    <property type="evidence" value="ECO:0000318"/>
    <property type="project" value="GO_Central"/>
</dbReference>
<name>A0A0K9PYH0_ZOSMR</name>
<evidence type="ECO:0000313" key="3">
    <source>
        <dbReference type="Proteomes" id="UP000036987"/>
    </source>
</evidence>
<feature type="domain" description="PRELI/MSF1" evidence="1">
    <location>
        <begin position="2"/>
        <end position="184"/>
    </location>
</feature>
<dbReference type="STRING" id="29655.A0A0K9PYH0"/>
<dbReference type="AlphaFoldDB" id="A0A0K9PYH0"/>
<dbReference type="Proteomes" id="UP000036987">
    <property type="component" value="Unassembled WGS sequence"/>
</dbReference>
<dbReference type="PANTHER" id="PTHR11158">
    <property type="entry name" value="MSF1/PX19 RELATED"/>
    <property type="match status" value="1"/>
</dbReference>
<evidence type="ECO:0000313" key="2">
    <source>
        <dbReference type="EMBL" id="KMZ73984.1"/>
    </source>
</evidence>
<proteinExistence type="predicted"/>
<dbReference type="PROSITE" id="PS50904">
    <property type="entry name" value="PRELI_MSF1"/>
    <property type="match status" value="1"/>
</dbReference>
<keyword evidence="3" id="KW-1185">Reference proteome</keyword>
<comment type="caution">
    <text evidence="2">The sequence shown here is derived from an EMBL/GenBank/DDBJ whole genome shotgun (WGS) entry which is preliminary data.</text>
</comment>
<dbReference type="GO" id="GO:0005758">
    <property type="term" value="C:mitochondrial intermembrane space"/>
    <property type="evidence" value="ECO:0000318"/>
    <property type="project" value="GO_Central"/>
</dbReference>
<dbReference type="InterPro" id="IPR006797">
    <property type="entry name" value="PRELI/MSF1_dom"/>
</dbReference>
<accession>A0A0K9PYH0</accession>
<dbReference type="EMBL" id="LFYR01000483">
    <property type="protein sequence ID" value="KMZ73984.1"/>
    <property type="molecule type" value="Genomic_DNA"/>
</dbReference>
<sequence length="202" mass="23019">MVRAYTQEHVYRHPWSRVTSAAFRKFTHPSTPILLSHITDVHTLSRHLDSNNGVFTTTRSITVKSPTLPFLVRRFLSSPSVVIHCVESTVVHAQNRTMDIVARNVSMRGLIEVEESSRYVPHPENEEEWTMFRQETNIRCKPLSVIAAVAEKVEARCAERFLQNSVRGREIMERICIDLQKDSVVVETGAVDATEALSSSMW</sequence>
<dbReference type="Pfam" id="PF04707">
    <property type="entry name" value="PRELI"/>
    <property type="match status" value="1"/>
</dbReference>
<evidence type="ECO:0000259" key="1">
    <source>
        <dbReference type="PROSITE" id="PS50904"/>
    </source>
</evidence>
<dbReference type="InterPro" id="IPR037365">
    <property type="entry name" value="Slowmo/Ups"/>
</dbReference>
<reference evidence="3" key="1">
    <citation type="journal article" date="2016" name="Nature">
        <title>The genome of the seagrass Zostera marina reveals angiosperm adaptation to the sea.</title>
        <authorList>
            <person name="Olsen J.L."/>
            <person name="Rouze P."/>
            <person name="Verhelst B."/>
            <person name="Lin Y.-C."/>
            <person name="Bayer T."/>
            <person name="Collen J."/>
            <person name="Dattolo E."/>
            <person name="De Paoli E."/>
            <person name="Dittami S."/>
            <person name="Maumus F."/>
            <person name="Michel G."/>
            <person name="Kersting A."/>
            <person name="Lauritano C."/>
            <person name="Lohaus R."/>
            <person name="Toepel M."/>
            <person name="Tonon T."/>
            <person name="Vanneste K."/>
            <person name="Amirebrahimi M."/>
            <person name="Brakel J."/>
            <person name="Bostroem C."/>
            <person name="Chovatia M."/>
            <person name="Grimwood J."/>
            <person name="Jenkins J.W."/>
            <person name="Jueterbock A."/>
            <person name="Mraz A."/>
            <person name="Stam W.T."/>
            <person name="Tice H."/>
            <person name="Bornberg-Bauer E."/>
            <person name="Green P.J."/>
            <person name="Pearson G.A."/>
            <person name="Procaccini G."/>
            <person name="Duarte C.M."/>
            <person name="Schmutz J."/>
            <person name="Reusch T.B.H."/>
            <person name="Van de Peer Y."/>
        </authorList>
    </citation>
    <scope>NUCLEOTIDE SEQUENCE [LARGE SCALE GENOMIC DNA]</scope>
    <source>
        <strain evidence="3">cv. Finnish</strain>
    </source>
</reference>
<gene>
    <name evidence="2" type="ORF">ZOSMA_138G00230</name>
</gene>
<dbReference type="OMA" id="YCPWNEK"/>
<protein>
    <submittedName>
        <fullName evidence="2">Slowmo-like protein</fullName>
    </submittedName>
</protein>
<dbReference type="GO" id="GO:1990050">
    <property type="term" value="F:phosphatidic acid transfer activity"/>
    <property type="evidence" value="ECO:0000318"/>
    <property type="project" value="GO_Central"/>
</dbReference>